<evidence type="ECO:0000313" key="6">
    <source>
        <dbReference type="EMBL" id="OGM65032.1"/>
    </source>
</evidence>
<keyword evidence="4" id="KW-0472">Membrane</keyword>
<keyword evidence="3" id="KW-0808">Transferase</keyword>
<feature type="transmembrane region" description="Helical" evidence="4">
    <location>
        <begin position="259"/>
        <end position="276"/>
    </location>
</feature>
<dbReference type="SUPFAM" id="SSF53448">
    <property type="entry name" value="Nucleotide-diphospho-sugar transferases"/>
    <property type="match status" value="1"/>
</dbReference>
<keyword evidence="4" id="KW-1133">Transmembrane helix</keyword>
<protein>
    <recommendedName>
        <fullName evidence="5">Glycosyltransferase 2-like domain-containing protein</fullName>
    </recommendedName>
</protein>
<comment type="similarity">
    <text evidence="1">Belongs to the glycosyltransferase 2 family.</text>
</comment>
<dbReference type="EMBL" id="MGHH01000007">
    <property type="protein sequence ID" value="OGM65032.1"/>
    <property type="molecule type" value="Genomic_DNA"/>
</dbReference>
<evidence type="ECO:0000256" key="4">
    <source>
        <dbReference type="SAM" id="Phobius"/>
    </source>
</evidence>
<keyword evidence="4" id="KW-0812">Transmembrane</keyword>
<name>A0A1F8BLY9_9BACT</name>
<evidence type="ECO:0000313" key="7">
    <source>
        <dbReference type="Proteomes" id="UP000176725"/>
    </source>
</evidence>
<accession>A0A1F8BLY9</accession>
<proteinExistence type="inferred from homology"/>
<dbReference type="PANTHER" id="PTHR43630">
    <property type="entry name" value="POLY-BETA-1,6-N-ACETYL-D-GLUCOSAMINE SYNTHASE"/>
    <property type="match status" value="1"/>
</dbReference>
<dbReference type="Proteomes" id="UP000176725">
    <property type="component" value="Unassembled WGS sequence"/>
</dbReference>
<dbReference type="AlphaFoldDB" id="A0A1F8BLY9"/>
<gene>
    <name evidence="6" type="ORF">A2893_05245</name>
</gene>
<evidence type="ECO:0000256" key="3">
    <source>
        <dbReference type="ARBA" id="ARBA00022679"/>
    </source>
</evidence>
<dbReference type="PANTHER" id="PTHR43630:SF1">
    <property type="entry name" value="POLY-BETA-1,6-N-ACETYL-D-GLUCOSAMINE SYNTHASE"/>
    <property type="match status" value="1"/>
</dbReference>
<feature type="transmembrane region" description="Helical" evidence="4">
    <location>
        <begin position="288"/>
        <end position="308"/>
    </location>
</feature>
<dbReference type="Pfam" id="PF00535">
    <property type="entry name" value="Glycos_transf_2"/>
    <property type="match status" value="1"/>
</dbReference>
<dbReference type="Gene3D" id="3.90.550.10">
    <property type="entry name" value="Spore Coat Polysaccharide Biosynthesis Protein SpsA, Chain A"/>
    <property type="match status" value="1"/>
</dbReference>
<feature type="domain" description="Glycosyltransferase 2-like" evidence="5">
    <location>
        <begin position="4"/>
        <end position="129"/>
    </location>
</feature>
<evidence type="ECO:0000259" key="5">
    <source>
        <dbReference type="Pfam" id="PF00535"/>
    </source>
</evidence>
<comment type="caution">
    <text evidence="6">The sequence shown here is derived from an EMBL/GenBank/DDBJ whole genome shotgun (WGS) entry which is preliminary data.</text>
</comment>
<dbReference type="InterPro" id="IPR029044">
    <property type="entry name" value="Nucleotide-diphossugar_trans"/>
</dbReference>
<dbReference type="GO" id="GO:0016757">
    <property type="term" value="F:glycosyltransferase activity"/>
    <property type="evidence" value="ECO:0007669"/>
    <property type="project" value="UniProtKB-KW"/>
</dbReference>
<evidence type="ECO:0000256" key="1">
    <source>
        <dbReference type="ARBA" id="ARBA00006739"/>
    </source>
</evidence>
<dbReference type="STRING" id="1802521.A2893_05245"/>
<dbReference type="InterPro" id="IPR001173">
    <property type="entry name" value="Glyco_trans_2-like"/>
</dbReference>
<reference evidence="6 7" key="1">
    <citation type="journal article" date="2016" name="Nat. Commun.">
        <title>Thousands of microbial genomes shed light on interconnected biogeochemical processes in an aquifer system.</title>
        <authorList>
            <person name="Anantharaman K."/>
            <person name="Brown C.T."/>
            <person name="Hug L.A."/>
            <person name="Sharon I."/>
            <person name="Castelle C.J."/>
            <person name="Probst A.J."/>
            <person name="Thomas B.C."/>
            <person name="Singh A."/>
            <person name="Wilkins M.J."/>
            <person name="Karaoz U."/>
            <person name="Brodie E.L."/>
            <person name="Williams K.H."/>
            <person name="Hubbard S.S."/>
            <person name="Banfield J.F."/>
        </authorList>
    </citation>
    <scope>NUCLEOTIDE SEQUENCE [LARGE SCALE GENOMIC DNA]</scope>
</reference>
<sequence length="314" mass="36204">MKVSICITVFNEEKSIKKLLESLLNQSKKADEIVIVDGGSKDRTAEIIRHLQKKNQKIKLLIERCTRARGRNLSVDLAKNEIIAITDADCTARKDWLENVTEPFTNSKVDVVAGFYHMIAENSFQKAESVFLGVLPSRFDMNFLPSTRSMAFRKKIWEEIGGFPERDNNSAEDTDFNYRAIKLGAKYEAVKDAQVEWRIPSSYSVFVKKIYSYAKWDADYGIWWHPAKGLSSHNIKAVLIFVRYLLGGILLFYGFYNPLILLVPLILLTLYIFWSFRKVYVEYRDWKAGLWGIVLQFTSDFSVMFGFLKGLALN</sequence>
<keyword evidence="2" id="KW-0328">Glycosyltransferase</keyword>
<evidence type="ECO:0000256" key="2">
    <source>
        <dbReference type="ARBA" id="ARBA00022676"/>
    </source>
</evidence>
<organism evidence="6 7">
    <name type="scientific">Candidatus Woesebacteria bacterium RIFCSPLOWO2_01_FULL_39_25</name>
    <dbReference type="NCBI Taxonomy" id="1802521"/>
    <lineage>
        <taxon>Bacteria</taxon>
        <taxon>Candidatus Woeseibacteriota</taxon>
    </lineage>
</organism>